<evidence type="ECO:0000313" key="3">
    <source>
        <dbReference type="Proteomes" id="UP000217199"/>
    </source>
</evidence>
<name>A0A286U980_9AGAM</name>
<organism evidence="2 3">
    <name type="scientific">Pyrrhoderma noxium</name>
    <dbReference type="NCBI Taxonomy" id="2282107"/>
    <lineage>
        <taxon>Eukaryota</taxon>
        <taxon>Fungi</taxon>
        <taxon>Dikarya</taxon>
        <taxon>Basidiomycota</taxon>
        <taxon>Agaricomycotina</taxon>
        <taxon>Agaricomycetes</taxon>
        <taxon>Hymenochaetales</taxon>
        <taxon>Hymenochaetaceae</taxon>
        <taxon>Pyrrhoderma</taxon>
    </lineage>
</organism>
<proteinExistence type="predicted"/>
<gene>
    <name evidence="2" type="ORF">PNOK_0775700</name>
</gene>
<dbReference type="InterPro" id="IPR036910">
    <property type="entry name" value="HMG_box_dom_sf"/>
</dbReference>
<evidence type="ECO:0000256" key="1">
    <source>
        <dbReference type="SAM" id="MobiDB-lite"/>
    </source>
</evidence>
<evidence type="ECO:0000313" key="2">
    <source>
        <dbReference type="EMBL" id="PAV16137.1"/>
    </source>
</evidence>
<dbReference type="SUPFAM" id="SSF47095">
    <property type="entry name" value="HMG-box"/>
    <property type="match status" value="1"/>
</dbReference>
<reference evidence="2 3" key="1">
    <citation type="journal article" date="2017" name="Mol. Ecol.">
        <title>Comparative and population genomic landscape of Phellinus noxius: A hypervariable fungus causing root rot in trees.</title>
        <authorList>
            <person name="Chung C.L."/>
            <person name="Lee T.J."/>
            <person name="Akiba M."/>
            <person name="Lee H.H."/>
            <person name="Kuo T.H."/>
            <person name="Liu D."/>
            <person name="Ke H.M."/>
            <person name="Yokoi T."/>
            <person name="Roa M.B."/>
            <person name="Lu M.J."/>
            <person name="Chang Y.Y."/>
            <person name="Ann P.J."/>
            <person name="Tsai J.N."/>
            <person name="Chen C.Y."/>
            <person name="Tzean S.S."/>
            <person name="Ota Y."/>
            <person name="Hattori T."/>
            <person name="Sahashi N."/>
            <person name="Liou R.F."/>
            <person name="Kikuchi T."/>
            <person name="Tsai I.J."/>
        </authorList>
    </citation>
    <scope>NUCLEOTIDE SEQUENCE [LARGE SCALE GENOMIC DNA]</scope>
    <source>
        <strain evidence="2 3">FFPRI411160</strain>
    </source>
</reference>
<dbReference type="InParanoid" id="A0A286U980"/>
<feature type="region of interest" description="Disordered" evidence="1">
    <location>
        <begin position="1"/>
        <end position="25"/>
    </location>
</feature>
<feature type="compositionally biased region" description="Basic residues" evidence="1">
    <location>
        <begin position="1"/>
        <end position="16"/>
    </location>
</feature>
<dbReference type="EMBL" id="NBII01000008">
    <property type="protein sequence ID" value="PAV16137.1"/>
    <property type="molecule type" value="Genomic_DNA"/>
</dbReference>
<accession>A0A286U980</accession>
<keyword evidence="3" id="KW-1185">Reference proteome</keyword>
<comment type="caution">
    <text evidence="2">The sequence shown here is derived from an EMBL/GenBank/DDBJ whole genome shotgun (WGS) entry which is preliminary data.</text>
</comment>
<sequence length="167" mass="18504">MPLVRQPKKSKPKSSRSRCDERIAGPKPLRTNSFFIFRSESALSSWAGQIWRTMSIEEKGRYARIAEVKRATHRKLESQGTYKMSGVNQDVLLSIESPNGTLITGSSPNLSPSSSRASDVSPLTSNIHTFDISCGAFDKVLLATPTPQLRLLLNSKRSSHSFARNIL</sequence>
<protein>
    <submittedName>
        <fullName evidence="2">Uncharacterized protein</fullName>
    </submittedName>
</protein>
<dbReference type="Proteomes" id="UP000217199">
    <property type="component" value="Unassembled WGS sequence"/>
</dbReference>
<dbReference type="AlphaFoldDB" id="A0A286U980"/>